<dbReference type="FunFam" id="2.40.30.10:FF:000006">
    <property type="entry name" value="Elongation factor G"/>
    <property type="match status" value="1"/>
</dbReference>
<dbReference type="PANTHER" id="PTHR43261">
    <property type="entry name" value="TRANSLATION ELONGATION FACTOR G-RELATED"/>
    <property type="match status" value="1"/>
</dbReference>
<dbReference type="PROSITE" id="PS51722">
    <property type="entry name" value="G_TR_2"/>
    <property type="match status" value="1"/>
</dbReference>
<comment type="function">
    <text evidence="8">Catalyzes the GTP-dependent ribosomal translocation step during translation elongation. During this step, the ribosome changes from the pre-translocational (PRE) to the post-translocational (POST) state as the newly formed A-site-bound peptidyl-tRNA and P-site-bound deacylated tRNA move to the P and E sites, respectively. Catalyzes the coordinated movement of the two tRNA molecules, the mRNA and conformational changes in the ribosome.</text>
</comment>
<dbReference type="FunFam" id="3.30.70.870:FF:000001">
    <property type="entry name" value="Elongation factor G"/>
    <property type="match status" value="1"/>
</dbReference>
<dbReference type="Gene3D" id="3.30.70.240">
    <property type="match status" value="1"/>
</dbReference>
<dbReference type="NCBIfam" id="NF009891">
    <property type="entry name" value="PRK13351.1-1"/>
    <property type="match status" value="1"/>
</dbReference>
<dbReference type="InterPro" id="IPR020568">
    <property type="entry name" value="Ribosomal_Su5_D2-typ_SF"/>
</dbReference>
<dbReference type="InterPro" id="IPR014721">
    <property type="entry name" value="Ribsml_uS5_D2-typ_fold_subgr"/>
</dbReference>
<dbReference type="GO" id="GO:0005737">
    <property type="term" value="C:cytoplasm"/>
    <property type="evidence" value="ECO:0007669"/>
    <property type="project" value="UniProtKB-SubCell"/>
</dbReference>
<dbReference type="InterPro" id="IPR047872">
    <property type="entry name" value="EFG_IV"/>
</dbReference>
<dbReference type="Pfam" id="PF00009">
    <property type="entry name" value="GTP_EFTU"/>
    <property type="match status" value="1"/>
</dbReference>
<dbReference type="Pfam" id="PF00679">
    <property type="entry name" value="EFG_C"/>
    <property type="match status" value="1"/>
</dbReference>
<keyword evidence="4 8" id="KW-0547">Nucleotide-binding</keyword>
<evidence type="ECO:0000256" key="6">
    <source>
        <dbReference type="ARBA" id="ARBA00022917"/>
    </source>
</evidence>
<keyword evidence="11" id="KW-0614">Plasmid</keyword>
<evidence type="ECO:0000256" key="1">
    <source>
        <dbReference type="ARBA" id="ARBA00005870"/>
    </source>
</evidence>
<dbReference type="InterPro" id="IPR000795">
    <property type="entry name" value="T_Tr_GTP-bd_dom"/>
</dbReference>
<dbReference type="KEGG" id="vfa:MM35RIKEN_21360"/>
<dbReference type="Gene3D" id="3.40.50.300">
    <property type="entry name" value="P-loop containing nucleotide triphosphate hydrolases"/>
    <property type="match status" value="1"/>
</dbReference>
<accession>A0A810PWA4</accession>
<proteinExistence type="inferred from homology"/>
<protein>
    <recommendedName>
        <fullName evidence="2 8">Elongation factor G</fullName>
        <shortName evidence="8">EF-G</shortName>
    </recommendedName>
</protein>
<feature type="domain" description="Tr-type G" evidence="10">
    <location>
        <begin position="8"/>
        <end position="289"/>
    </location>
</feature>
<dbReference type="FunFam" id="3.40.50.300:FF:000029">
    <property type="entry name" value="Elongation factor G"/>
    <property type="match status" value="1"/>
</dbReference>
<dbReference type="AlphaFoldDB" id="A0A810PWA4"/>
<dbReference type="NCBIfam" id="NF009381">
    <property type="entry name" value="PRK12740.1-5"/>
    <property type="match status" value="1"/>
</dbReference>
<evidence type="ECO:0000256" key="7">
    <source>
        <dbReference type="ARBA" id="ARBA00023134"/>
    </source>
</evidence>
<dbReference type="InterPro" id="IPR041095">
    <property type="entry name" value="EFG_II"/>
</dbReference>
<evidence type="ECO:0000313" key="11">
    <source>
        <dbReference type="EMBL" id="BCK79944.1"/>
    </source>
</evidence>
<evidence type="ECO:0000256" key="3">
    <source>
        <dbReference type="ARBA" id="ARBA00022490"/>
    </source>
</evidence>
<evidence type="ECO:0000256" key="4">
    <source>
        <dbReference type="ARBA" id="ARBA00022741"/>
    </source>
</evidence>
<dbReference type="InterPro" id="IPR027417">
    <property type="entry name" value="P-loop_NTPase"/>
</dbReference>
<dbReference type="PANTHER" id="PTHR43261:SF1">
    <property type="entry name" value="RIBOSOME-RELEASING FACTOR 2, MITOCHONDRIAL"/>
    <property type="match status" value="1"/>
</dbReference>
<dbReference type="GO" id="GO:0003924">
    <property type="term" value="F:GTPase activity"/>
    <property type="evidence" value="ECO:0007669"/>
    <property type="project" value="InterPro"/>
</dbReference>
<dbReference type="FunFam" id="3.30.230.10:FF:000003">
    <property type="entry name" value="Elongation factor G"/>
    <property type="match status" value="1"/>
</dbReference>
<dbReference type="InterPro" id="IPR009022">
    <property type="entry name" value="EFG_III"/>
</dbReference>
<comment type="similarity">
    <text evidence="1 8">Belongs to the TRAFAC class translation factor GTPase superfamily. Classic translation factor GTPase family. EF-G/EF-2 subfamily.</text>
</comment>
<dbReference type="InterPro" id="IPR004540">
    <property type="entry name" value="Transl_elong_EFG/EF2"/>
</dbReference>
<evidence type="ECO:0000256" key="9">
    <source>
        <dbReference type="SAM" id="MobiDB-lite"/>
    </source>
</evidence>
<dbReference type="CDD" id="cd01434">
    <property type="entry name" value="EFG_mtEFG1_IV"/>
    <property type="match status" value="1"/>
</dbReference>
<dbReference type="FunFam" id="3.30.70.240:FF:000001">
    <property type="entry name" value="Elongation factor G"/>
    <property type="match status" value="1"/>
</dbReference>
<feature type="binding site" evidence="8">
    <location>
        <begin position="88"/>
        <end position="92"/>
    </location>
    <ligand>
        <name>GTP</name>
        <dbReference type="ChEBI" id="CHEBI:37565"/>
    </ligand>
</feature>
<dbReference type="InterPro" id="IPR005517">
    <property type="entry name" value="Transl_elong_EFG/EF2_IV"/>
</dbReference>
<dbReference type="GO" id="GO:0003746">
    <property type="term" value="F:translation elongation factor activity"/>
    <property type="evidence" value="ECO:0007669"/>
    <property type="project" value="UniProtKB-UniRule"/>
</dbReference>
<dbReference type="Pfam" id="PF14492">
    <property type="entry name" value="EFG_III"/>
    <property type="match status" value="1"/>
</dbReference>
<dbReference type="RefSeq" id="WP_212821737.1">
    <property type="nucleotide sequence ID" value="NZ_AP023416.1"/>
</dbReference>
<dbReference type="InterPro" id="IPR000640">
    <property type="entry name" value="EFG_V-like"/>
</dbReference>
<dbReference type="HAMAP" id="MF_00054_B">
    <property type="entry name" value="EF_G_EF_2_B"/>
    <property type="match status" value="1"/>
</dbReference>
<evidence type="ECO:0000256" key="8">
    <source>
        <dbReference type="HAMAP-Rule" id="MF_00054"/>
    </source>
</evidence>
<keyword evidence="6 8" id="KW-0648">Protein biosynthesis</keyword>
<dbReference type="CDD" id="cd04088">
    <property type="entry name" value="EFG_mtEFG_II"/>
    <property type="match status" value="1"/>
</dbReference>
<keyword evidence="5 8" id="KW-0251">Elongation factor</keyword>
<dbReference type="Pfam" id="PF03764">
    <property type="entry name" value="EFG_IV"/>
    <property type="match status" value="1"/>
</dbReference>
<comment type="subcellular location">
    <subcellularLocation>
        <location evidence="8">Cytoplasm</location>
    </subcellularLocation>
</comment>
<dbReference type="InterPro" id="IPR053905">
    <property type="entry name" value="EF-G-like_DII"/>
</dbReference>
<dbReference type="InterPro" id="IPR031157">
    <property type="entry name" value="G_TR_CS"/>
</dbReference>
<dbReference type="SUPFAM" id="SSF54980">
    <property type="entry name" value="EF-G C-terminal domain-like"/>
    <property type="match status" value="2"/>
</dbReference>
<dbReference type="NCBIfam" id="TIGR00484">
    <property type="entry name" value="EF-G"/>
    <property type="match status" value="1"/>
</dbReference>
<dbReference type="EMBL" id="AP023416">
    <property type="protein sequence ID" value="BCK79944.1"/>
    <property type="molecule type" value="Genomic_DNA"/>
</dbReference>
<gene>
    <name evidence="8 11" type="primary">fusA</name>
    <name evidence="11" type="ORF">MM35RIKEN_21360</name>
</gene>
<dbReference type="PRINTS" id="PR00315">
    <property type="entry name" value="ELONGATNFCT"/>
</dbReference>
<dbReference type="SUPFAM" id="SSF52540">
    <property type="entry name" value="P-loop containing nucleoside triphosphate hydrolases"/>
    <property type="match status" value="1"/>
</dbReference>
<sequence length="701" mass="78194">MPRKVTLDNTRNIGIMAHIDAGKTTTTERILYYTGVNYKIGETHEGTATMDWMEQEQERGITITSAATTCYWKGSKDQFPQTRINIIDTPGHVDFTVEVERSLRVLDGSVTVMCAKGGVEPQSETVWRQADHYHVPRMIYVNKMDITGADFYHVLDMVHDRLKCNAVPIQLPIGKEDTFKGIIDLVEMNADMYYDQLGKDMRVEPIPEDMMDLATQYREKLLDAVSMFDDEIMEMYLEGQEIPTDKIRKAIRQATVAVEMVPVVCGSSYRNKGVQKLLDAIVDYMPAPTDVPAIKGTNPKTDEEEDRHPSDDEPFSALAFKIMTDPYVGRLCFFRVYSGTLNTGSAVLNATKGKRERVGRLLQMHANHREDLETVYSGDIAAVVGLKNTTTGDTLCDEKHPIILESMEFPEPVIRVAIEPKTKAGQEKMGIALAKLAEEDPTFRTYTDEETGQTIIAGMGELHLEIIVDRLLREFKVEANVGAPQVAYKETVRKKVNHETKYKRQSGGSGQYGHVKITLEPNESGKGYEFVNAVVGGAIPKEFIPAVDAGIQGAMQAGVLAGYPVVDVKVTLYDGSYHEVDSSEMAFKIAGSMAFKEAMREADPVLLEPIMKVCVIVPDEYMGDVIGDLNARRGQIQGYEMRSGAQQIDAFVPLSEMFGYATNLRSRTQGRGQYTMEPSHYVELPKSLQEKLVSKHTGKSE</sequence>
<evidence type="ECO:0000313" key="12">
    <source>
        <dbReference type="Proteomes" id="UP000681343"/>
    </source>
</evidence>
<keyword evidence="12" id="KW-1185">Reference proteome</keyword>
<dbReference type="InterPro" id="IPR035647">
    <property type="entry name" value="EFG_III/V"/>
</dbReference>
<dbReference type="Gene3D" id="2.40.30.10">
    <property type="entry name" value="Translation factors"/>
    <property type="match status" value="1"/>
</dbReference>
<dbReference type="PROSITE" id="PS00301">
    <property type="entry name" value="G_TR_1"/>
    <property type="match status" value="1"/>
</dbReference>
<dbReference type="CDD" id="cd01886">
    <property type="entry name" value="EF-G"/>
    <property type="match status" value="1"/>
</dbReference>
<dbReference type="SMART" id="SM00889">
    <property type="entry name" value="EFG_IV"/>
    <property type="match status" value="1"/>
</dbReference>
<dbReference type="Pfam" id="PF22042">
    <property type="entry name" value="EF-G_D2"/>
    <property type="match status" value="1"/>
</dbReference>
<dbReference type="NCBIfam" id="NF009379">
    <property type="entry name" value="PRK12740.1-3"/>
    <property type="match status" value="1"/>
</dbReference>
<evidence type="ECO:0000256" key="2">
    <source>
        <dbReference type="ARBA" id="ARBA00017872"/>
    </source>
</evidence>
<dbReference type="InterPro" id="IPR035649">
    <property type="entry name" value="EFG_V"/>
</dbReference>
<dbReference type="Gene3D" id="3.30.70.870">
    <property type="entry name" value="Elongation Factor G (Translational Gtpase), domain 3"/>
    <property type="match status" value="1"/>
</dbReference>
<dbReference type="SUPFAM" id="SSF54211">
    <property type="entry name" value="Ribosomal protein S5 domain 2-like"/>
    <property type="match status" value="1"/>
</dbReference>
<dbReference type="Gene3D" id="3.30.230.10">
    <property type="match status" value="1"/>
</dbReference>
<dbReference type="InterPro" id="IPR005225">
    <property type="entry name" value="Small_GTP-bd"/>
</dbReference>
<dbReference type="NCBIfam" id="TIGR00231">
    <property type="entry name" value="small_GTP"/>
    <property type="match status" value="1"/>
</dbReference>
<feature type="binding site" evidence="8">
    <location>
        <begin position="17"/>
        <end position="24"/>
    </location>
    <ligand>
        <name>GTP</name>
        <dbReference type="ChEBI" id="CHEBI:37565"/>
    </ligand>
</feature>
<evidence type="ECO:0000256" key="5">
    <source>
        <dbReference type="ARBA" id="ARBA00022768"/>
    </source>
</evidence>
<dbReference type="SUPFAM" id="SSF50447">
    <property type="entry name" value="Translation proteins"/>
    <property type="match status" value="1"/>
</dbReference>
<dbReference type="Proteomes" id="UP000681343">
    <property type="component" value="Plasmid pMM35_01"/>
</dbReference>
<dbReference type="GO" id="GO:0032790">
    <property type="term" value="P:ribosome disassembly"/>
    <property type="evidence" value="ECO:0007669"/>
    <property type="project" value="TreeGrafter"/>
</dbReference>
<feature type="binding site" evidence="8">
    <location>
        <begin position="142"/>
        <end position="145"/>
    </location>
    <ligand>
        <name>GTP</name>
        <dbReference type="ChEBI" id="CHEBI:37565"/>
    </ligand>
</feature>
<feature type="region of interest" description="Disordered" evidence="9">
    <location>
        <begin position="291"/>
        <end position="313"/>
    </location>
</feature>
<keyword evidence="3 8" id="KW-0963">Cytoplasm</keyword>
<dbReference type="CDD" id="cd03713">
    <property type="entry name" value="EFG_mtEFG_C"/>
    <property type="match status" value="1"/>
</dbReference>
<dbReference type="CDD" id="cd16262">
    <property type="entry name" value="EFG_III"/>
    <property type="match status" value="1"/>
</dbReference>
<name>A0A810PWA4_9FIRM</name>
<dbReference type="SMART" id="SM00838">
    <property type="entry name" value="EFG_C"/>
    <property type="match status" value="1"/>
</dbReference>
<dbReference type="GO" id="GO:0005525">
    <property type="term" value="F:GTP binding"/>
    <property type="evidence" value="ECO:0007669"/>
    <property type="project" value="UniProtKB-UniRule"/>
</dbReference>
<dbReference type="InterPro" id="IPR009000">
    <property type="entry name" value="Transl_B-barrel_sf"/>
</dbReference>
<reference evidence="11" key="1">
    <citation type="submission" date="2020-09" db="EMBL/GenBank/DDBJ databases">
        <title>New species isolated from human feces.</title>
        <authorList>
            <person name="Kitahara M."/>
            <person name="Shigeno Y."/>
            <person name="Shime M."/>
            <person name="Matsumoto Y."/>
            <person name="Nakamura S."/>
            <person name="Motooka D."/>
            <person name="Fukuoka S."/>
            <person name="Nishikawa H."/>
            <person name="Benno Y."/>
        </authorList>
    </citation>
    <scope>NUCLEOTIDE SEQUENCE</scope>
    <source>
        <strain evidence="11">MM35</strain>
        <plasmid evidence="11">pMM35_01</plasmid>
    </source>
</reference>
<geneLocation type="plasmid" evidence="11 12">
    <name>pMM35_01</name>
</geneLocation>
<evidence type="ECO:0000259" key="10">
    <source>
        <dbReference type="PROSITE" id="PS51722"/>
    </source>
</evidence>
<organism evidence="11 12">
    <name type="scientific">Vescimonas fastidiosa</name>
    <dbReference type="NCBI Taxonomy" id="2714353"/>
    <lineage>
        <taxon>Bacteria</taxon>
        <taxon>Bacillati</taxon>
        <taxon>Bacillota</taxon>
        <taxon>Clostridia</taxon>
        <taxon>Eubacteriales</taxon>
        <taxon>Oscillospiraceae</taxon>
        <taxon>Vescimonas</taxon>
    </lineage>
</organism>
<keyword evidence="7 8" id="KW-0342">GTP-binding</keyword>